<dbReference type="InterPro" id="IPR001996">
    <property type="entry name" value="PTS_IIB_1"/>
</dbReference>
<keyword evidence="7" id="KW-0812">Transmembrane</keyword>
<dbReference type="GO" id="GO:0016301">
    <property type="term" value="F:kinase activity"/>
    <property type="evidence" value="ECO:0007669"/>
    <property type="project" value="UniProtKB-KW"/>
</dbReference>
<name>A0A4R6UX47_9ACTN</name>
<evidence type="ECO:0000256" key="5">
    <source>
        <dbReference type="ARBA" id="ARBA00022679"/>
    </source>
</evidence>
<dbReference type="Proteomes" id="UP000295281">
    <property type="component" value="Unassembled WGS sequence"/>
</dbReference>
<evidence type="ECO:0000256" key="10">
    <source>
        <dbReference type="ARBA" id="ARBA00023136"/>
    </source>
</evidence>
<evidence type="ECO:0000313" key="15">
    <source>
        <dbReference type="Proteomes" id="UP000295281"/>
    </source>
</evidence>
<evidence type="ECO:0000256" key="2">
    <source>
        <dbReference type="ARBA" id="ARBA00022448"/>
    </source>
</evidence>
<accession>A0A4R6UX47</accession>
<evidence type="ECO:0000256" key="9">
    <source>
        <dbReference type="ARBA" id="ARBA00022989"/>
    </source>
</evidence>
<feature type="domain" description="PTS EIIB type-1" evidence="13">
    <location>
        <begin position="37"/>
        <end position="113"/>
    </location>
</feature>
<reference evidence="14 15" key="1">
    <citation type="submission" date="2019-03" db="EMBL/GenBank/DDBJ databases">
        <title>Genomic Encyclopedia of Type Strains, Phase IV (KMG-IV): sequencing the most valuable type-strain genomes for metagenomic binning, comparative biology and taxonomic classification.</title>
        <authorList>
            <person name="Goeker M."/>
        </authorList>
    </citation>
    <scope>NUCLEOTIDE SEQUENCE [LARGE SCALE GENOMIC DNA]</scope>
    <source>
        <strain evidence="14 15">DSM 46770</strain>
    </source>
</reference>
<dbReference type="NCBIfam" id="TIGR00826">
    <property type="entry name" value="EIIB_glc"/>
    <property type="match status" value="1"/>
</dbReference>
<dbReference type="Gene3D" id="3.30.1360.60">
    <property type="entry name" value="Glucose permease domain IIB"/>
    <property type="match status" value="1"/>
</dbReference>
<evidence type="ECO:0000256" key="1">
    <source>
        <dbReference type="ARBA" id="ARBA00004651"/>
    </source>
</evidence>
<protein>
    <submittedName>
        <fullName evidence="14">PTS system N-acetylglucosamine-specific IIB component</fullName>
    </submittedName>
</protein>
<evidence type="ECO:0000256" key="8">
    <source>
        <dbReference type="ARBA" id="ARBA00022777"/>
    </source>
</evidence>
<feature type="region of interest" description="Disordered" evidence="12">
    <location>
        <begin position="1"/>
        <end position="20"/>
    </location>
</feature>
<dbReference type="PANTHER" id="PTHR30009:SF20">
    <property type="entry name" value="PTS SYSTEM GLUCOSE-SPECIFIC EIICB COMPONENT-RELATED"/>
    <property type="match status" value="1"/>
</dbReference>
<keyword evidence="3" id="KW-1003">Cell membrane</keyword>
<evidence type="ECO:0000256" key="3">
    <source>
        <dbReference type="ARBA" id="ARBA00022475"/>
    </source>
</evidence>
<dbReference type="FunFam" id="3.30.1360.60:FF:000001">
    <property type="entry name" value="PTS system glucose-specific IIBC component PtsG"/>
    <property type="match status" value="1"/>
</dbReference>
<sequence>MSTPRVSAGAPAPAVVHGTSHVREIRARRTMMEEQMADKAAAIVAGLGGADNIEDIEACITRLRTEVADAGKVDQAALKAAGAHGVLVSGNVVQVVVGPEADSLTDDINDLLD</sequence>
<evidence type="ECO:0000256" key="4">
    <source>
        <dbReference type="ARBA" id="ARBA00022597"/>
    </source>
</evidence>
<evidence type="ECO:0000256" key="7">
    <source>
        <dbReference type="ARBA" id="ARBA00022692"/>
    </source>
</evidence>
<dbReference type="AlphaFoldDB" id="A0A4R6UX47"/>
<dbReference type="GO" id="GO:0005886">
    <property type="term" value="C:plasma membrane"/>
    <property type="evidence" value="ECO:0007669"/>
    <property type="project" value="UniProtKB-SubCell"/>
</dbReference>
<keyword evidence="6" id="KW-0598">Phosphotransferase system</keyword>
<dbReference type="GO" id="GO:0008982">
    <property type="term" value="F:protein-N(PI)-phosphohistidine-sugar phosphotransferase activity"/>
    <property type="evidence" value="ECO:0007669"/>
    <property type="project" value="InterPro"/>
</dbReference>
<keyword evidence="8" id="KW-0418">Kinase</keyword>
<keyword evidence="15" id="KW-1185">Reference proteome</keyword>
<evidence type="ECO:0000259" key="13">
    <source>
        <dbReference type="PROSITE" id="PS51098"/>
    </source>
</evidence>
<dbReference type="InterPro" id="IPR036878">
    <property type="entry name" value="Glu_permease_IIB"/>
</dbReference>
<dbReference type="SUPFAM" id="SSF55604">
    <property type="entry name" value="Glucose permease domain IIB"/>
    <property type="match status" value="1"/>
</dbReference>
<dbReference type="InterPro" id="IPR050429">
    <property type="entry name" value="PTS_Glucose_EIICBA"/>
</dbReference>
<comment type="caution">
    <text evidence="14">The sequence shown here is derived from an EMBL/GenBank/DDBJ whole genome shotgun (WGS) entry which is preliminary data.</text>
</comment>
<keyword evidence="2" id="KW-0813">Transport</keyword>
<dbReference type="GO" id="GO:0090563">
    <property type="term" value="F:protein-phosphocysteine-sugar phosphotransferase activity"/>
    <property type="evidence" value="ECO:0007669"/>
    <property type="project" value="TreeGrafter"/>
</dbReference>
<dbReference type="GO" id="GO:0009401">
    <property type="term" value="P:phosphoenolpyruvate-dependent sugar phosphotransferase system"/>
    <property type="evidence" value="ECO:0007669"/>
    <property type="project" value="UniProtKB-KW"/>
</dbReference>
<evidence type="ECO:0000256" key="11">
    <source>
        <dbReference type="PROSITE-ProRule" id="PRU00421"/>
    </source>
</evidence>
<keyword evidence="10" id="KW-0472">Membrane</keyword>
<evidence type="ECO:0000313" key="14">
    <source>
        <dbReference type="EMBL" id="TDQ51970.1"/>
    </source>
</evidence>
<keyword evidence="4" id="KW-0762">Sugar transport</keyword>
<dbReference type="Pfam" id="PF00367">
    <property type="entry name" value="PTS_EIIB"/>
    <property type="match status" value="1"/>
</dbReference>
<keyword evidence="5" id="KW-0808">Transferase</keyword>
<gene>
    <name evidence="14" type="ORF">EV190_10982</name>
</gene>
<evidence type="ECO:0000256" key="12">
    <source>
        <dbReference type="SAM" id="MobiDB-lite"/>
    </source>
</evidence>
<feature type="active site" description="Phosphocysteine intermediate; for EIIB activity" evidence="11">
    <location>
        <position position="59"/>
    </location>
</feature>
<dbReference type="PANTHER" id="PTHR30009">
    <property type="entry name" value="CYTOCHROME C-TYPE SYNTHESIS PROTEIN AND PTS TRANSMEMBRANE COMPONENT"/>
    <property type="match status" value="1"/>
</dbReference>
<dbReference type="CDD" id="cd00212">
    <property type="entry name" value="PTS_IIB_glc"/>
    <property type="match status" value="1"/>
</dbReference>
<keyword evidence="9" id="KW-1133">Transmembrane helix</keyword>
<dbReference type="PROSITE" id="PS51098">
    <property type="entry name" value="PTS_EIIB_TYPE_1"/>
    <property type="match status" value="1"/>
</dbReference>
<dbReference type="EMBL" id="SNYN01000009">
    <property type="protein sequence ID" value="TDQ51970.1"/>
    <property type="molecule type" value="Genomic_DNA"/>
</dbReference>
<evidence type="ECO:0000256" key="6">
    <source>
        <dbReference type="ARBA" id="ARBA00022683"/>
    </source>
</evidence>
<organism evidence="14 15">
    <name type="scientific">Actinorugispora endophytica</name>
    <dbReference type="NCBI Taxonomy" id="1605990"/>
    <lineage>
        <taxon>Bacteria</taxon>
        <taxon>Bacillati</taxon>
        <taxon>Actinomycetota</taxon>
        <taxon>Actinomycetes</taxon>
        <taxon>Streptosporangiales</taxon>
        <taxon>Nocardiopsidaceae</taxon>
        <taxon>Actinorugispora</taxon>
    </lineage>
</organism>
<comment type="subcellular location">
    <subcellularLocation>
        <location evidence="1">Cell membrane</location>
        <topology evidence="1">Multi-pass membrane protein</topology>
    </subcellularLocation>
</comment>
<proteinExistence type="predicted"/>
<dbReference type="InterPro" id="IPR018113">
    <property type="entry name" value="PTrfase_EIIB_Cys"/>
</dbReference>